<reference evidence="7" key="1">
    <citation type="submission" date="2025-08" db="UniProtKB">
        <authorList>
            <consortium name="Ensembl"/>
        </authorList>
    </citation>
    <scope>IDENTIFICATION</scope>
</reference>
<protein>
    <recommendedName>
        <fullName evidence="6">Murine leukemia virus integrase C-terminal domain-containing protein</fullName>
    </recommendedName>
</protein>
<evidence type="ECO:0000256" key="1">
    <source>
        <dbReference type="ARBA" id="ARBA00022679"/>
    </source>
</evidence>
<dbReference type="InterPro" id="IPR040643">
    <property type="entry name" value="MLVIN_C"/>
</dbReference>
<reference evidence="7" key="2">
    <citation type="submission" date="2025-09" db="UniProtKB">
        <authorList>
            <consortium name="Ensembl"/>
        </authorList>
    </citation>
    <scope>IDENTIFICATION</scope>
</reference>
<dbReference type="GO" id="GO:0016787">
    <property type="term" value="F:hydrolase activity"/>
    <property type="evidence" value="ECO:0007669"/>
    <property type="project" value="UniProtKB-KW"/>
</dbReference>
<dbReference type="Gene3D" id="2.30.30.850">
    <property type="match status" value="1"/>
</dbReference>
<evidence type="ECO:0000256" key="2">
    <source>
        <dbReference type="ARBA" id="ARBA00022695"/>
    </source>
</evidence>
<evidence type="ECO:0000313" key="8">
    <source>
        <dbReference type="Proteomes" id="UP000694393"/>
    </source>
</evidence>
<keyword evidence="5" id="KW-0378">Hydrolase</keyword>
<dbReference type="Proteomes" id="UP000694393">
    <property type="component" value="Unplaced"/>
</dbReference>
<keyword evidence="8" id="KW-1185">Reference proteome</keyword>
<dbReference type="AlphaFoldDB" id="A0A8C8RR01"/>
<evidence type="ECO:0000256" key="4">
    <source>
        <dbReference type="ARBA" id="ARBA00022759"/>
    </source>
</evidence>
<feature type="domain" description="Murine leukemia virus integrase C-terminal" evidence="6">
    <location>
        <begin position="21"/>
        <end position="57"/>
    </location>
</feature>
<dbReference type="Ensembl" id="ENSPCET00000008854.1">
    <property type="protein sequence ID" value="ENSPCEP00000008545.1"/>
    <property type="gene ID" value="ENSPCEG00000006881.1"/>
</dbReference>
<evidence type="ECO:0000313" key="7">
    <source>
        <dbReference type="Ensembl" id="ENSPCEP00000008545.1"/>
    </source>
</evidence>
<keyword evidence="4" id="KW-0255">Endonuclease</keyword>
<sequence>MIPHSLKPWEDGLSLLTDNEPLQEQWNGPFTVLPVTNTAAKVEGHKNWIHYSRLKLAPRPPDQDSWTVSALCPASHIHTL</sequence>
<proteinExistence type="predicted"/>
<name>A0A8C8RR01_9SAUR</name>
<keyword evidence="1" id="KW-0808">Transferase</keyword>
<dbReference type="Pfam" id="PF18697">
    <property type="entry name" value="MLVIN_C"/>
    <property type="match status" value="1"/>
</dbReference>
<evidence type="ECO:0000256" key="3">
    <source>
        <dbReference type="ARBA" id="ARBA00022722"/>
    </source>
</evidence>
<keyword evidence="2" id="KW-0548">Nucleotidyltransferase</keyword>
<accession>A0A8C8RR01</accession>
<keyword evidence="3" id="KW-0540">Nuclease</keyword>
<evidence type="ECO:0000259" key="6">
    <source>
        <dbReference type="Pfam" id="PF18697"/>
    </source>
</evidence>
<dbReference type="GO" id="GO:0004519">
    <property type="term" value="F:endonuclease activity"/>
    <property type="evidence" value="ECO:0007669"/>
    <property type="project" value="UniProtKB-KW"/>
</dbReference>
<dbReference type="GO" id="GO:0016779">
    <property type="term" value="F:nucleotidyltransferase activity"/>
    <property type="evidence" value="ECO:0007669"/>
    <property type="project" value="UniProtKB-KW"/>
</dbReference>
<evidence type="ECO:0000256" key="5">
    <source>
        <dbReference type="ARBA" id="ARBA00022801"/>
    </source>
</evidence>
<organism evidence="7 8">
    <name type="scientific">Pelusios castaneus</name>
    <name type="common">West African mud turtle</name>
    <dbReference type="NCBI Taxonomy" id="367368"/>
    <lineage>
        <taxon>Eukaryota</taxon>
        <taxon>Metazoa</taxon>
        <taxon>Chordata</taxon>
        <taxon>Craniata</taxon>
        <taxon>Vertebrata</taxon>
        <taxon>Euteleostomi</taxon>
        <taxon>Archelosauria</taxon>
        <taxon>Testudinata</taxon>
        <taxon>Testudines</taxon>
        <taxon>Pleurodira</taxon>
        <taxon>Pelomedusidae</taxon>
        <taxon>Pelusios</taxon>
    </lineage>
</organism>